<dbReference type="InterPro" id="IPR014794">
    <property type="entry name" value="DUF1779"/>
</dbReference>
<evidence type="ECO:0000313" key="2">
    <source>
        <dbReference type="Proteomes" id="UP000214666"/>
    </source>
</evidence>
<dbReference type="OrthoDB" id="2660768at2"/>
<name>A0A222WVP7_9BACL</name>
<accession>A0A222WVP7</accession>
<evidence type="ECO:0000313" key="1">
    <source>
        <dbReference type="EMBL" id="ASR49863.1"/>
    </source>
</evidence>
<dbReference type="Proteomes" id="UP000214666">
    <property type="component" value="Chromosome"/>
</dbReference>
<dbReference type="RefSeq" id="WP_094156934.1">
    <property type="nucleotide sequence ID" value="NZ_CP020028.1"/>
</dbReference>
<sequence length="254" mass="28332">MLRAGMIKKGMIAIVVLGAVLVLAGWRYGAVQTTRYDSREAEEALRSLLTVSDQAPGTLDKLVVKWQGDWAANGENPEVIAAQIADQLNMPAVNKLVENGHTVYRSVRDSESLNLRLNMMERQAEQWYVVVQLDSSAAGREQLVRLHKLCAELLKSVGVQAQWNTAVQRSLHSEKSVNQLLKLTEESLARDLSMQAKERYTDATTVAVSYEAPKLPLSIQSGEHQVHMQMAVHEDGEKHDTRITLGFPLITIEY</sequence>
<protein>
    <recommendedName>
        <fullName evidence="3">TATA-box binding protein</fullName>
    </recommendedName>
</protein>
<evidence type="ECO:0008006" key="3">
    <source>
        <dbReference type="Google" id="ProtNLM"/>
    </source>
</evidence>
<reference evidence="1 2" key="1">
    <citation type="submission" date="2017-03" db="EMBL/GenBank/DDBJ databases">
        <title>Complete genome sequence of Paenibacillus Kribbensis producing bioflocculants.</title>
        <authorList>
            <person name="Lee H.-G."/>
            <person name="Oh H.-M."/>
        </authorList>
    </citation>
    <scope>NUCLEOTIDE SEQUENCE [LARGE SCALE GENOMIC DNA]</scope>
    <source>
        <strain evidence="1 2">AM49</strain>
    </source>
</reference>
<proteinExistence type="predicted"/>
<dbReference type="EMBL" id="CP020028">
    <property type="protein sequence ID" value="ASR49863.1"/>
    <property type="molecule type" value="Genomic_DNA"/>
</dbReference>
<dbReference type="Gene3D" id="3.30.360.40">
    <property type="entry name" value="YwmB-like"/>
    <property type="match status" value="1"/>
</dbReference>
<dbReference type="STRING" id="172713.GCA_001705305_04668"/>
<dbReference type="KEGG" id="pkb:B4V02_04500"/>
<organism evidence="1 2">
    <name type="scientific">Paenibacillus kribbensis</name>
    <dbReference type="NCBI Taxonomy" id="172713"/>
    <lineage>
        <taxon>Bacteria</taxon>
        <taxon>Bacillati</taxon>
        <taxon>Bacillota</taxon>
        <taxon>Bacilli</taxon>
        <taxon>Bacillales</taxon>
        <taxon>Paenibacillaceae</taxon>
        <taxon>Paenibacillus</taxon>
    </lineage>
</organism>
<gene>
    <name evidence="1" type="ORF">B4V02_04500</name>
</gene>
<dbReference type="Pfam" id="PF08680">
    <property type="entry name" value="DUF1779"/>
    <property type="match status" value="1"/>
</dbReference>
<dbReference type="AlphaFoldDB" id="A0A222WVP7"/>
<keyword evidence="2" id="KW-1185">Reference proteome</keyword>